<evidence type="ECO:0000256" key="7">
    <source>
        <dbReference type="SAM" id="Phobius"/>
    </source>
</evidence>
<evidence type="ECO:0000256" key="1">
    <source>
        <dbReference type="ARBA" id="ARBA00004651"/>
    </source>
</evidence>
<evidence type="ECO:0000256" key="2">
    <source>
        <dbReference type="ARBA" id="ARBA00008564"/>
    </source>
</evidence>
<reference evidence="8 9" key="1">
    <citation type="submission" date="2024-02" db="EMBL/GenBank/DDBJ databases">
        <title>Complete genome sequence of Pelagibacterium nitratireducens ZH15.</title>
        <authorList>
            <person name="Zhao L.H."/>
        </authorList>
    </citation>
    <scope>NUCLEOTIDE SEQUENCE [LARGE SCALE GENOMIC DNA]</scope>
    <source>
        <strain evidence="8 9">ZH15</strain>
    </source>
</reference>
<feature type="transmembrane region" description="Helical" evidence="7">
    <location>
        <begin position="185"/>
        <end position="203"/>
    </location>
</feature>
<proteinExistence type="inferred from homology"/>
<evidence type="ECO:0000313" key="9">
    <source>
        <dbReference type="Proteomes" id="UP001369958"/>
    </source>
</evidence>
<keyword evidence="4 7" id="KW-0812">Transmembrane</keyword>
<gene>
    <name evidence="8" type="primary">cbiQ</name>
    <name evidence="8" type="ORF">V6617_15780</name>
</gene>
<accession>A0ABZ2HZQ3</accession>
<keyword evidence="5 7" id="KW-1133">Transmembrane helix</keyword>
<dbReference type="CDD" id="cd16914">
    <property type="entry name" value="EcfT"/>
    <property type="match status" value="1"/>
</dbReference>
<dbReference type="InterPro" id="IPR051611">
    <property type="entry name" value="ECF_transporter_component"/>
</dbReference>
<protein>
    <submittedName>
        <fullName evidence="8">Cobalt ECF transporter T component CbiQ</fullName>
    </submittedName>
</protein>
<keyword evidence="6 7" id="KW-0472">Membrane</keyword>
<comment type="similarity">
    <text evidence="2">Belongs to the CbiQ family.</text>
</comment>
<evidence type="ECO:0000313" key="8">
    <source>
        <dbReference type="EMBL" id="WWT32450.1"/>
    </source>
</evidence>
<dbReference type="PANTHER" id="PTHR34857:SF2">
    <property type="entry name" value="SLL0384 PROTEIN"/>
    <property type="match status" value="1"/>
</dbReference>
<name>A0ABZ2HZQ3_9HYPH</name>
<keyword evidence="3" id="KW-1003">Cell membrane</keyword>
<sequence length="260" mass="28113">MSMVLEAGGAAPAEPGELLSVDPRFRIVAVGGFAIVVISLDSFGALGVALAVALATLIQARLPLARTVRQVATVDTFMVFVIISMPFTIPGTPLLNVMGLTASWEGLWEALRITLKANAVVLAMLTLVGTIGPVELGHALARLKVPHAFVHLLLFTIRYIEVLHAEHGRLRIAMRTRCFVAGTNVHTLKTFGYLIGMLLIRALERSERIMAAMRCRGFNGTFPLIHTEQFSPRRDLGFAFGVVALCCALIGLEVSHVLSF</sequence>
<dbReference type="EMBL" id="CP146275">
    <property type="protein sequence ID" value="WWT32450.1"/>
    <property type="molecule type" value="Genomic_DNA"/>
</dbReference>
<feature type="transmembrane region" description="Helical" evidence="7">
    <location>
        <begin position="27"/>
        <end position="55"/>
    </location>
</feature>
<dbReference type="InterPro" id="IPR003339">
    <property type="entry name" value="ABC/ECF_trnsptr_transmembrane"/>
</dbReference>
<dbReference type="Pfam" id="PF02361">
    <property type="entry name" value="CbiQ"/>
    <property type="match status" value="1"/>
</dbReference>
<dbReference type="InterPro" id="IPR012809">
    <property type="entry name" value="ECF_CbiQ"/>
</dbReference>
<feature type="transmembrane region" description="Helical" evidence="7">
    <location>
        <begin position="115"/>
        <end position="136"/>
    </location>
</feature>
<evidence type="ECO:0000256" key="6">
    <source>
        <dbReference type="ARBA" id="ARBA00023136"/>
    </source>
</evidence>
<evidence type="ECO:0000256" key="4">
    <source>
        <dbReference type="ARBA" id="ARBA00022692"/>
    </source>
</evidence>
<keyword evidence="9" id="KW-1185">Reference proteome</keyword>
<comment type="subcellular location">
    <subcellularLocation>
        <location evidence="1">Cell membrane</location>
        <topology evidence="1">Multi-pass membrane protein</topology>
    </subcellularLocation>
</comment>
<dbReference type="RefSeq" id="WP_338607875.1">
    <property type="nucleotide sequence ID" value="NZ_CP146275.1"/>
</dbReference>
<organism evidence="8 9">
    <name type="scientific">Pelagibacterium nitratireducens</name>
    <dbReference type="NCBI Taxonomy" id="1046114"/>
    <lineage>
        <taxon>Bacteria</taxon>
        <taxon>Pseudomonadati</taxon>
        <taxon>Pseudomonadota</taxon>
        <taxon>Alphaproteobacteria</taxon>
        <taxon>Hyphomicrobiales</taxon>
        <taxon>Devosiaceae</taxon>
        <taxon>Pelagibacterium</taxon>
    </lineage>
</organism>
<dbReference type="NCBIfam" id="TIGR02454">
    <property type="entry name" value="ECF_T_CbiQ"/>
    <property type="match status" value="1"/>
</dbReference>
<feature type="transmembrane region" description="Helical" evidence="7">
    <location>
        <begin position="76"/>
        <end position="95"/>
    </location>
</feature>
<dbReference type="PANTHER" id="PTHR34857">
    <property type="entry name" value="SLL0384 PROTEIN"/>
    <property type="match status" value="1"/>
</dbReference>
<feature type="transmembrane region" description="Helical" evidence="7">
    <location>
        <begin position="236"/>
        <end position="258"/>
    </location>
</feature>
<dbReference type="Proteomes" id="UP001369958">
    <property type="component" value="Chromosome"/>
</dbReference>
<evidence type="ECO:0000256" key="3">
    <source>
        <dbReference type="ARBA" id="ARBA00022475"/>
    </source>
</evidence>
<evidence type="ECO:0000256" key="5">
    <source>
        <dbReference type="ARBA" id="ARBA00022989"/>
    </source>
</evidence>